<feature type="transmembrane region" description="Helical" evidence="4">
    <location>
        <begin position="20"/>
        <end position="46"/>
    </location>
</feature>
<dbReference type="InterPro" id="IPR000432">
    <property type="entry name" value="DNA_mismatch_repair_MutS_C"/>
</dbReference>
<evidence type="ECO:0000256" key="1">
    <source>
        <dbReference type="ARBA" id="ARBA00022741"/>
    </source>
</evidence>
<keyword evidence="4" id="KW-0812">Transmembrane</keyword>
<name>A0A1M4YU57_9FIRM</name>
<gene>
    <name evidence="6" type="ORF">SAMN02745784_02763</name>
</gene>
<keyword evidence="1" id="KW-0547">Nucleotide-binding</keyword>
<evidence type="ECO:0000313" key="6">
    <source>
        <dbReference type="EMBL" id="SHF09097.1"/>
    </source>
</evidence>
<dbReference type="FunFam" id="3.40.50.300:FF:001552">
    <property type="entry name" value="Mismatch repair ATPase (MutS family)"/>
    <property type="match status" value="1"/>
</dbReference>
<dbReference type="InterPro" id="IPR027417">
    <property type="entry name" value="P-loop_NTPase"/>
</dbReference>
<feature type="domain" description="DNA mismatch repair proteins mutS family" evidence="5">
    <location>
        <begin position="422"/>
        <end position="599"/>
    </location>
</feature>
<dbReference type="PANTHER" id="PTHR11361">
    <property type="entry name" value="DNA MISMATCH REPAIR PROTEIN MUTS FAMILY MEMBER"/>
    <property type="match status" value="1"/>
</dbReference>
<dbReference type="PANTHER" id="PTHR11361:SF99">
    <property type="entry name" value="DNA MISMATCH REPAIR PROTEIN"/>
    <property type="match status" value="1"/>
</dbReference>
<evidence type="ECO:0000256" key="3">
    <source>
        <dbReference type="ARBA" id="ARBA00023125"/>
    </source>
</evidence>
<dbReference type="GeneID" id="90994687"/>
<accession>A0A1M4YU57</accession>
<dbReference type="Gene3D" id="1.10.1420.10">
    <property type="match status" value="1"/>
</dbReference>
<keyword evidence="4" id="KW-1133">Transmembrane helix</keyword>
<dbReference type="GO" id="GO:0005524">
    <property type="term" value="F:ATP binding"/>
    <property type="evidence" value="ECO:0007669"/>
    <property type="project" value="UniProtKB-KW"/>
</dbReference>
<reference evidence="7" key="1">
    <citation type="submission" date="2016-11" db="EMBL/GenBank/DDBJ databases">
        <authorList>
            <person name="Varghese N."/>
            <person name="Submissions S."/>
        </authorList>
    </citation>
    <scope>NUCLEOTIDE SEQUENCE [LARGE SCALE GENOMIC DNA]</scope>
    <source>
        <strain evidence="7">DSM 18095</strain>
    </source>
</reference>
<dbReference type="GO" id="GO:0005829">
    <property type="term" value="C:cytosol"/>
    <property type="evidence" value="ECO:0007669"/>
    <property type="project" value="TreeGrafter"/>
</dbReference>
<feature type="transmembrane region" description="Helical" evidence="4">
    <location>
        <begin position="52"/>
        <end position="71"/>
    </location>
</feature>
<protein>
    <submittedName>
        <fullName evidence="6">MutS domain III</fullName>
    </submittedName>
</protein>
<sequence length="600" mass="69763">MIKDKFMIRIQEQNENVKKYSNISSLISTVRFIIFLGIIAITYGITKINYKSIYVAIDFVFAMIFVALIVYHNIIKEKLNFAKEIININNKYLARINGDWLDFRDVGEEFINKKHRYSLDLDIVGKKSLFQFINIANTWNGRRILAETLLEAKYDKDEIYLRQEAIKELSNKLDFCQELEYLGGKHKKQLQDPEKLIEYAENKEVLIKSQRIRALIHFLPVFFILLSGIIIIFKIKKIYILIPFLILFQFLLWMIRFSKINGIIRPVGGFRYNLETYVNILKLLEKEKFESEKLNDIKEILFNEKYSSILAIKELDKITEKINLRYNNALIYLVFNGLFLWDYECVFLLENWKNKYGVKVKMWVEAIGEIEALMSLSVLMQIDEGVSFPTIENSRLRVMAEKLGHPLISSSDRILNNIEMDNSIFIITGSNMSGKTTFLRTIGINLALAYSGGPVHATKMSCPILDIYTSMRITDDLKNGISTFYAELLRIKEIIDAANENKKIVFLIDEIFRGTNSEDRILGAKNVLGNLNKLGVIGAITTHDLELCILDKYNRIKNYHFSEQYKDNKIYFDYKIKLGKSTSTNAKYLMKSVGIEILED</sequence>
<dbReference type="Pfam" id="PF00488">
    <property type="entry name" value="MutS_V"/>
    <property type="match status" value="1"/>
</dbReference>
<dbReference type="EMBL" id="FQTY01000019">
    <property type="protein sequence ID" value="SHF09097.1"/>
    <property type="molecule type" value="Genomic_DNA"/>
</dbReference>
<proteinExistence type="predicted"/>
<dbReference type="Gene3D" id="3.40.50.300">
    <property type="entry name" value="P-loop containing nucleotide triphosphate hydrolases"/>
    <property type="match status" value="1"/>
</dbReference>
<evidence type="ECO:0000313" key="7">
    <source>
        <dbReference type="Proteomes" id="UP000184114"/>
    </source>
</evidence>
<dbReference type="CDD" id="cd03283">
    <property type="entry name" value="ABC_MutS-like"/>
    <property type="match status" value="1"/>
</dbReference>
<organism evidence="6 7">
    <name type="scientific">Tissierella praeacuta DSM 18095</name>
    <dbReference type="NCBI Taxonomy" id="1123404"/>
    <lineage>
        <taxon>Bacteria</taxon>
        <taxon>Bacillati</taxon>
        <taxon>Bacillota</taxon>
        <taxon>Tissierellia</taxon>
        <taxon>Tissierellales</taxon>
        <taxon>Tissierellaceae</taxon>
        <taxon>Tissierella</taxon>
    </lineage>
</organism>
<evidence type="ECO:0000259" key="5">
    <source>
        <dbReference type="SMART" id="SM00534"/>
    </source>
</evidence>
<dbReference type="Proteomes" id="UP000184114">
    <property type="component" value="Unassembled WGS sequence"/>
</dbReference>
<dbReference type="InterPro" id="IPR036187">
    <property type="entry name" value="DNA_mismatch_repair_MutS_sf"/>
</dbReference>
<dbReference type="SMART" id="SM00534">
    <property type="entry name" value="MUTSac"/>
    <property type="match status" value="1"/>
</dbReference>
<dbReference type="SUPFAM" id="SSF48334">
    <property type="entry name" value="DNA repair protein MutS, domain III"/>
    <property type="match status" value="1"/>
</dbReference>
<keyword evidence="4" id="KW-0472">Membrane</keyword>
<keyword evidence="7" id="KW-1185">Reference proteome</keyword>
<dbReference type="GO" id="GO:0006298">
    <property type="term" value="P:mismatch repair"/>
    <property type="evidence" value="ECO:0007669"/>
    <property type="project" value="InterPro"/>
</dbReference>
<evidence type="ECO:0000256" key="4">
    <source>
        <dbReference type="SAM" id="Phobius"/>
    </source>
</evidence>
<feature type="transmembrane region" description="Helical" evidence="4">
    <location>
        <begin position="238"/>
        <end position="255"/>
    </location>
</feature>
<dbReference type="STRING" id="1123404.SAMN02745784_02763"/>
<dbReference type="RefSeq" id="WP_072977322.1">
    <property type="nucleotide sequence ID" value="NZ_FQTY01000019.1"/>
</dbReference>
<dbReference type="InterPro" id="IPR045076">
    <property type="entry name" value="MutS"/>
</dbReference>
<feature type="transmembrane region" description="Helical" evidence="4">
    <location>
        <begin position="214"/>
        <end position="232"/>
    </location>
</feature>
<keyword evidence="3" id="KW-0238">DNA-binding</keyword>
<dbReference type="GO" id="GO:0030983">
    <property type="term" value="F:mismatched DNA binding"/>
    <property type="evidence" value="ECO:0007669"/>
    <property type="project" value="InterPro"/>
</dbReference>
<dbReference type="AlphaFoldDB" id="A0A1M4YU57"/>
<keyword evidence="2" id="KW-0067">ATP-binding</keyword>
<dbReference type="SUPFAM" id="SSF52540">
    <property type="entry name" value="P-loop containing nucleoside triphosphate hydrolases"/>
    <property type="match status" value="1"/>
</dbReference>
<evidence type="ECO:0000256" key="2">
    <source>
        <dbReference type="ARBA" id="ARBA00022840"/>
    </source>
</evidence>
<dbReference type="GO" id="GO:0140664">
    <property type="term" value="F:ATP-dependent DNA damage sensor activity"/>
    <property type="evidence" value="ECO:0007669"/>
    <property type="project" value="InterPro"/>
</dbReference>